<dbReference type="EMBL" id="UINC01022810">
    <property type="protein sequence ID" value="SVA93201.1"/>
    <property type="molecule type" value="Genomic_DNA"/>
</dbReference>
<evidence type="ECO:0000256" key="3">
    <source>
        <dbReference type="ARBA" id="ARBA00022801"/>
    </source>
</evidence>
<dbReference type="SUPFAM" id="SSF52743">
    <property type="entry name" value="Subtilisin-like"/>
    <property type="match status" value="1"/>
</dbReference>
<evidence type="ECO:0000259" key="5">
    <source>
        <dbReference type="Pfam" id="PF00082"/>
    </source>
</evidence>
<evidence type="ECO:0000313" key="6">
    <source>
        <dbReference type="EMBL" id="SVA93201.1"/>
    </source>
</evidence>
<dbReference type="Pfam" id="PF00082">
    <property type="entry name" value="Peptidase_S8"/>
    <property type="match status" value="1"/>
</dbReference>
<dbReference type="GO" id="GO:0006508">
    <property type="term" value="P:proteolysis"/>
    <property type="evidence" value="ECO:0007669"/>
    <property type="project" value="UniProtKB-KW"/>
</dbReference>
<evidence type="ECO:0000256" key="1">
    <source>
        <dbReference type="ARBA" id="ARBA00011073"/>
    </source>
</evidence>
<feature type="non-terminal residue" evidence="6">
    <location>
        <position position="336"/>
    </location>
</feature>
<keyword evidence="3" id="KW-0378">Hydrolase</keyword>
<feature type="domain" description="Peptidase S8/S53" evidence="5">
    <location>
        <begin position="19"/>
        <end position="259"/>
    </location>
</feature>
<gene>
    <name evidence="6" type="ORF">METZ01_LOCUS146055</name>
</gene>
<dbReference type="GO" id="GO:0004252">
    <property type="term" value="F:serine-type endopeptidase activity"/>
    <property type="evidence" value="ECO:0007669"/>
    <property type="project" value="InterPro"/>
</dbReference>
<protein>
    <recommendedName>
        <fullName evidence="5">Peptidase S8/S53 domain-containing protein</fullName>
    </recommendedName>
</protein>
<dbReference type="Gene3D" id="3.40.50.200">
    <property type="entry name" value="Peptidase S8/S53 domain"/>
    <property type="match status" value="1"/>
</dbReference>
<dbReference type="PROSITE" id="PS00138">
    <property type="entry name" value="SUBTILASE_SER"/>
    <property type="match status" value="1"/>
</dbReference>
<dbReference type="InterPro" id="IPR000209">
    <property type="entry name" value="Peptidase_S8/S53_dom"/>
</dbReference>
<organism evidence="6">
    <name type="scientific">marine metagenome</name>
    <dbReference type="NCBI Taxonomy" id="408172"/>
    <lineage>
        <taxon>unclassified sequences</taxon>
        <taxon>metagenomes</taxon>
        <taxon>ecological metagenomes</taxon>
    </lineage>
</organism>
<proteinExistence type="inferred from homology"/>
<dbReference type="InterPro" id="IPR036852">
    <property type="entry name" value="Peptidase_S8/S53_dom_sf"/>
</dbReference>
<comment type="similarity">
    <text evidence="1">Belongs to the peptidase S8 family.</text>
</comment>
<dbReference type="InterPro" id="IPR015500">
    <property type="entry name" value="Peptidase_S8_subtilisin-rel"/>
</dbReference>
<evidence type="ECO:0000256" key="2">
    <source>
        <dbReference type="ARBA" id="ARBA00022670"/>
    </source>
</evidence>
<name>A0A381ZW38_9ZZZZ</name>
<keyword evidence="4" id="KW-0720">Serine protease</keyword>
<keyword evidence="2" id="KW-0645">Protease</keyword>
<dbReference type="PROSITE" id="PS51892">
    <property type="entry name" value="SUBTILASE"/>
    <property type="match status" value="1"/>
</dbReference>
<evidence type="ECO:0000256" key="4">
    <source>
        <dbReference type="ARBA" id="ARBA00022825"/>
    </source>
</evidence>
<feature type="non-terminal residue" evidence="6">
    <location>
        <position position="1"/>
    </location>
</feature>
<dbReference type="PANTHER" id="PTHR43806:SF67">
    <property type="entry name" value="EGF-LIKE DOMAIN-CONTAINING PROTEIN"/>
    <property type="match status" value="1"/>
</dbReference>
<reference evidence="6" key="1">
    <citation type="submission" date="2018-05" db="EMBL/GenBank/DDBJ databases">
        <authorList>
            <person name="Lanie J.A."/>
            <person name="Ng W.-L."/>
            <person name="Kazmierczak K.M."/>
            <person name="Andrzejewski T.M."/>
            <person name="Davidsen T.M."/>
            <person name="Wayne K.J."/>
            <person name="Tettelin H."/>
            <person name="Glass J.I."/>
            <person name="Rusch D."/>
            <person name="Podicherti R."/>
            <person name="Tsui H.-C.T."/>
            <person name="Winkler M.E."/>
        </authorList>
    </citation>
    <scope>NUCLEOTIDE SEQUENCE</scope>
</reference>
<dbReference type="AlphaFoldDB" id="A0A381ZW38"/>
<dbReference type="InterPro" id="IPR050131">
    <property type="entry name" value="Peptidase_S8_subtilisin-like"/>
</dbReference>
<sequence>LEHVVFDSLNLIAQWDVINNDNETANQTDDEEDNGQDHHGTIILSVIAGYAPGSLIGPAFDAEYLLAKTEMVEQEIQQEEDNYVAGLEWGEQNGADVVSTSLGYLDWYTYDDLDGNTAVTTNAIDIAVGLGMVCVTAAGNEGSDDWYYIIAPADADSVVAVGAVTADGELAYFSSHGPTSDGRIKPEICARGVSTWACSSYDMTGYNNYNGTSLSTPLVAGAAALIIQSHPEWSAMEVRNAIMMTASQNDEPDNDFGYGILDTWQAIQYGTTVTVGPSSQFPDIIEVANAYPNPFNPEISFTVDAPIGLPIQVSVLDIEGMVVENIYSGRILHSGF</sequence>
<dbReference type="PANTHER" id="PTHR43806">
    <property type="entry name" value="PEPTIDASE S8"/>
    <property type="match status" value="1"/>
</dbReference>
<accession>A0A381ZW38</accession>
<dbReference type="InterPro" id="IPR023828">
    <property type="entry name" value="Peptidase_S8_Ser-AS"/>
</dbReference>
<dbReference type="PRINTS" id="PR00723">
    <property type="entry name" value="SUBTILISIN"/>
</dbReference>